<dbReference type="EMBL" id="BMUW01000026">
    <property type="protein sequence ID" value="GGZ82160.1"/>
    <property type="molecule type" value="Genomic_DNA"/>
</dbReference>
<comment type="caution">
    <text evidence="2">The sequence shown here is derived from an EMBL/GenBank/DDBJ whole genome shotgun (WGS) entry which is preliminary data.</text>
</comment>
<keyword evidence="3" id="KW-1185">Reference proteome</keyword>
<name>A0ABQ3CD41_9ACTN</name>
<sequence length="69" mass="7778">MKWRKFLRWPSAPDGQKAAESALRRAEAARKEAEDRQPAVSEAAGALRRARQENHFAARFRASIEGRSA</sequence>
<feature type="compositionally biased region" description="Basic and acidic residues" evidence="1">
    <location>
        <begin position="22"/>
        <end position="37"/>
    </location>
</feature>
<protein>
    <submittedName>
        <fullName evidence="2">Uncharacterized protein</fullName>
    </submittedName>
</protein>
<reference evidence="3" key="1">
    <citation type="journal article" date="2019" name="Int. J. Syst. Evol. Microbiol.">
        <title>The Global Catalogue of Microorganisms (GCM) 10K type strain sequencing project: providing services to taxonomists for standard genome sequencing and annotation.</title>
        <authorList>
            <consortium name="The Broad Institute Genomics Platform"/>
            <consortium name="The Broad Institute Genome Sequencing Center for Infectious Disease"/>
            <person name="Wu L."/>
            <person name="Ma J."/>
        </authorList>
    </citation>
    <scope>NUCLEOTIDE SEQUENCE [LARGE SCALE GENOMIC DNA]</scope>
    <source>
        <strain evidence="3">JCM 4602</strain>
    </source>
</reference>
<proteinExistence type="predicted"/>
<evidence type="ECO:0000256" key="1">
    <source>
        <dbReference type="SAM" id="MobiDB-lite"/>
    </source>
</evidence>
<dbReference type="InterPro" id="IPR056037">
    <property type="entry name" value="DUF7620"/>
</dbReference>
<feature type="region of interest" description="Disordered" evidence="1">
    <location>
        <begin position="9"/>
        <end position="48"/>
    </location>
</feature>
<organism evidence="2 3">
    <name type="scientific">Streptomyces rubiginosohelvolus</name>
    <dbReference type="NCBI Taxonomy" id="67362"/>
    <lineage>
        <taxon>Bacteria</taxon>
        <taxon>Bacillati</taxon>
        <taxon>Actinomycetota</taxon>
        <taxon>Actinomycetes</taxon>
        <taxon>Kitasatosporales</taxon>
        <taxon>Streptomycetaceae</taxon>
        <taxon>Streptomyces</taxon>
    </lineage>
</organism>
<accession>A0ABQ3CD41</accession>
<evidence type="ECO:0000313" key="2">
    <source>
        <dbReference type="EMBL" id="GGZ82160.1"/>
    </source>
</evidence>
<evidence type="ECO:0000313" key="3">
    <source>
        <dbReference type="Proteomes" id="UP000624183"/>
    </source>
</evidence>
<dbReference type="Pfam" id="PF24596">
    <property type="entry name" value="DUF7620"/>
    <property type="match status" value="1"/>
</dbReference>
<gene>
    <name evidence="2" type="ORF">GCM10010328_65830</name>
</gene>
<dbReference type="Proteomes" id="UP000624183">
    <property type="component" value="Unassembled WGS sequence"/>
</dbReference>